<keyword evidence="3" id="KW-1185">Reference proteome</keyword>
<dbReference type="AlphaFoldDB" id="A0A4Q2UHV8"/>
<feature type="region of interest" description="Disordered" evidence="1">
    <location>
        <begin position="210"/>
        <end position="233"/>
    </location>
</feature>
<evidence type="ECO:0000256" key="1">
    <source>
        <dbReference type="SAM" id="MobiDB-lite"/>
    </source>
</evidence>
<reference evidence="2 3" key="1">
    <citation type="submission" date="2019-01" db="EMBL/GenBank/DDBJ databases">
        <title>Spirosoma flava sp. nov., a propanil-degrading bacterium isolated from herbicide-contaminated soil.</title>
        <authorList>
            <person name="Zhang L."/>
            <person name="Jiang J.-D."/>
        </authorList>
    </citation>
    <scope>NUCLEOTIDE SEQUENCE [LARGE SCALE GENOMIC DNA]</scope>
    <source>
        <strain evidence="2 3">TY50</strain>
    </source>
</reference>
<name>A0A4Q2UHV8_9BACT</name>
<comment type="caution">
    <text evidence="2">The sequence shown here is derived from an EMBL/GenBank/DDBJ whole genome shotgun (WGS) entry which is preliminary data.</text>
</comment>
<dbReference type="Proteomes" id="UP000290407">
    <property type="component" value="Unassembled WGS sequence"/>
</dbReference>
<protein>
    <submittedName>
        <fullName evidence="2">Uncharacterized protein</fullName>
    </submittedName>
</protein>
<feature type="region of interest" description="Disordered" evidence="1">
    <location>
        <begin position="1"/>
        <end position="60"/>
    </location>
</feature>
<organism evidence="2 3">
    <name type="scientific">Spirosoma sordidisoli</name>
    <dbReference type="NCBI Taxonomy" id="2502893"/>
    <lineage>
        <taxon>Bacteria</taxon>
        <taxon>Pseudomonadati</taxon>
        <taxon>Bacteroidota</taxon>
        <taxon>Cytophagia</taxon>
        <taxon>Cytophagales</taxon>
        <taxon>Cytophagaceae</taxon>
        <taxon>Spirosoma</taxon>
    </lineage>
</organism>
<evidence type="ECO:0000313" key="3">
    <source>
        <dbReference type="Proteomes" id="UP000290407"/>
    </source>
</evidence>
<dbReference type="EMBL" id="SBLB01000016">
    <property type="protein sequence ID" value="RYC66319.1"/>
    <property type="molecule type" value="Genomic_DNA"/>
</dbReference>
<accession>A0A4Q2UHV8</accession>
<proteinExistence type="predicted"/>
<gene>
    <name evidence="2" type="ORF">EQG79_30045</name>
</gene>
<sequence>MSTRSADVPASGAQTPARERELDIVILPESVRNSLSAHPPARDARSAPARPPTDPAAPVAYQPLPDLLGRVRVHLPAEGLSLTADALYDHVKLRGYARADVVGFVEQHPEASYPSSAELRNQVRGWIKARKSAARLFPPGLGKEARKAHFIALVRTFQAQNAGLYDEEMYTDFITYWTESTDGSDTMTVDRAGQFNLAVRLDRSNREIYQPKLERRNRRSPYGNATPTPKQPVHFDLNQTLERAAEAGDTLPGFLRAEEDD</sequence>
<dbReference type="RefSeq" id="WP_129606841.1">
    <property type="nucleotide sequence ID" value="NZ_SBLB01000016.1"/>
</dbReference>
<evidence type="ECO:0000313" key="2">
    <source>
        <dbReference type="EMBL" id="RYC66319.1"/>
    </source>
</evidence>